<evidence type="ECO:0000259" key="7">
    <source>
        <dbReference type="Pfam" id="PF17917"/>
    </source>
</evidence>
<evidence type="ECO:0000313" key="8">
    <source>
        <dbReference type="EMBL" id="WMV58726.1"/>
    </source>
</evidence>
<gene>
    <name evidence="8" type="ORF">MTR67_052111</name>
</gene>
<dbReference type="PANTHER" id="PTHR34072:SF52">
    <property type="entry name" value="RIBONUCLEASE H"/>
    <property type="match status" value="1"/>
</dbReference>
<sequence>MDVVKSWLKPLFPLDIRTFLGISGYYGRIRLGCVLMQNGKVIAYASRQLKIHEKDYPTHDLELEVVVFALKSWMHYLYGVHVFVFTDHKNLQYVFKQKDLILHKKNMACVTKRIMTRVFSFT</sequence>
<keyword evidence="1" id="KW-0808">Transferase</keyword>
<keyword evidence="4" id="KW-0255">Endonuclease</keyword>
<keyword evidence="3" id="KW-0540">Nuclease</keyword>
<dbReference type="InterPro" id="IPR043502">
    <property type="entry name" value="DNA/RNA_pol_sf"/>
</dbReference>
<dbReference type="Proteomes" id="UP001234989">
    <property type="component" value="Chromosome 12"/>
</dbReference>
<evidence type="ECO:0000256" key="5">
    <source>
        <dbReference type="ARBA" id="ARBA00022801"/>
    </source>
</evidence>
<dbReference type="InterPro" id="IPR041373">
    <property type="entry name" value="RT_RNaseH"/>
</dbReference>
<evidence type="ECO:0000256" key="1">
    <source>
        <dbReference type="ARBA" id="ARBA00022679"/>
    </source>
</evidence>
<reference evidence="8" key="1">
    <citation type="submission" date="2023-08" db="EMBL/GenBank/DDBJ databases">
        <title>A de novo genome assembly of Solanum verrucosum Schlechtendal, a Mexican diploid species geographically isolated from the other diploid A-genome species in potato relatives.</title>
        <authorList>
            <person name="Hosaka K."/>
        </authorList>
    </citation>
    <scope>NUCLEOTIDE SEQUENCE</scope>
    <source>
        <tissue evidence="8">Young leaves</tissue>
    </source>
</reference>
<keyword evidence="2" id="KW-0548">Nucleotidyltransferase</keyword>
<feature type="domain" description="Reverse transcriptase RNase H-like" evidence="7">
    <location>
        <begin position="30"/>
        <end position="100"/>
    </location>
</feature>
<protein>
    <recommendedName>
        <fullName evidence="7">Reverse transcriptase RNase H-like domain-containing protein</fullName>
    </recommendedName>
</protein>
<evidence type="ECO:0000256" key="2">
    <source>
        <dbReference type="ARBA" id="ARBA00022695"/>
    </source>
</evidence>
<dbReference type="SUPFAM" id="SSF56672">
    <property type="entry name" value="DNA/RNA polymerases"/>
    <property type="match status" value="1"/>
</dbReference>
<dbReference type="GO" id="GO:0016787">
    <property type="term" value="F:hydrolase activity"/>
    <property type="evidence" value="ECO:0007669"/>
    <property type="project" value="UniProtKB-KW"/>
</dbReference>
<evidence type="ECO:0000256" key="3">
    <source>
        <dbReference type="ARBA" id="ARBA00022722"/>
    </source>
</evidence>
<evidence type="ECO:0000256" key="4">
    <source>
        <dbReference type="ARBA" id="ARBA00022759"/>
    </source>
</evidence>
<name>A0AAF1A0Q8_SOLVR</name>
<evidence type="ECO:0000313" key="9">
    <source>
        <dbReference type="Proteomes" id="UP001234989"/>
    </source>
</evidence>
<dbReference type="PANTHER" id="PTHR34072">
    <property type="entry name" value="ENZYMATIC POLYPROTEIN-RELATED"/>
    <property type="match status" value="1"/>
</dbReference>
<dbReference type="GO" id="GO:0004519">
    <property type="term" value="F:endonuclease activity"/>
    <property type="evidence" value="ECO:0007669"/>
    <property type="project" value="UniProtKB-KW"/>
</dbReference>
<proteinExistence type="predicted"/>
<dbReference type="GO" id="GO:0003964">
    <property type="term" value="F:RNA-directed DNA polymerase activity"/>
    <property type="evidence" value="ECO:0007669"/>
    <property type="project" value="UniProtKB-KW"/>
</dbReference>
<keyword evidence="5" id="KW-0378">Hydrolase</keyword>
<organism evidence="8 9">
    <name type="scientific">Solanum verrucosum</name>
    <dbReference type="NCBI Taxonomy" id="315347"/>
    <lineage>
        <taxon>Eukaryota</taxon>
        <taxon>Viridiplantae</taxon>
        <taxon>Streptophyta</taxon>
        <taxon>Embryophyta</taxon>
        <taxon>Tracheophyta</taxon>
        <taxon>Spermatophyta</taxon>
        <taxon>Magnoliopsida</taxon>
        <taxon>eudicotyledons</taxon>
        <taxon>Gunneridae</taxon>
        <taxon>Pentapetalae</taxon>
        <taxon>asterids</taxon>
        <taxon>lamiids</taxon>
        <taxon>Solanales</taxon>
        <taxon>Solanaceae</taxon>
        <taxon>Solanoideae</taxon>
        <taxon>Solaneae</taxon>
        <taxon>Solanum</taxon>
    </lineage>
</organism>
<keyword evidence="6" id="KW-0695">RNA-directed DNA polymerase</keyword>
<dbReference type="AlphaFoldDB" id="A0AAF1A0Q8"/>
<dbReference type="EMBL" id="CP133623">
    <property type="protein sequence ID" value="WMV58726.1"/>
    <property type="molecule type" value="Genomic_DNA"/>
</dbReference>
<dbReference type="Pfam" id="PF17917">
    <property type="entry name" value="RT_RNaseH"/>
    <property type="match status" value="1"/>
</dbReference>
<accession>A0AAF1A0Q8</accession>
<keyword evidence="9" id="KW-1185">Reference proteome</keyword>
<feature type="non-terminal residue" evidence="8">
    <location>
        <position position="122"/>
    </location>
</feature>
<evidence type="ECO:0000256" key="6">
    <source>
        <dbReference type="ARBA" id="ARBA00022918"/>
    </source>
</evidence>